<dbReference type="Proteomes" id="UP000233782">
    <property type="component" value="Unassembled WGS sequence"/>
</dbReference>
<name>A0A2N3V2Y8_9BACT</name>
<keyword evidence="2" id="KW-1185">Reference proteome</keyword>
<dbReference type="AlphaFoldDB" id="A0A2N3V2Y8"/>
<comment type="caution">
    <text evidence="1">The sequence shown here is derived from an EMBL/GenBank/DDBJ whole genome shotgun (WGS) entry which is preliminary data.</text>
</comment>
<proteinExistence type="predicted"/>
<dbReference type="RefSeq" id="WP_101443149.1">
    <property type="nucleotide sequence ID" value="NZ_PJMU01000001.1"/>
</dbReference>
<evidence type="ECO:0000313" key="2">
    <source>
        <dbReference type="Proteomes" id="UP000233782"/>
    </source>
</evidence>
<accession>A0A2N3V2Y8</accession>
<gene>
    <name evidence="1" type="ORF">BD749_0911</name>
</gene>
<organism evidence="1 2">
    <name type="scientific">Pontibacter ramchanderi</name>
    <dbReference type="NCBI Taxonomy" id="1179743"/>
    <lineage>
        <taxon>Bacteria</taxon>
        <taxon>Pseudomonadati</taxon>
        <taxon>Bacteroidota</taxon>
        <taxon>Cytophagia</taxon>
        <taxon>Cytophagales</taxon>
        <taxon>Hymenobacteraceae</taxon>
        <taxon>Pontibacter</taxon>
    </lineage>
</organism>
<sequence>MNPSSSHLSKINPVGKQELKNTCLLLLLGLLALPSGIGGKEPTLLRLVALLQRQVERSFLFEDMDVAGKWAELLQFMLETLF</sequence>
<dbReference type="EMBL" id="PJMU01000001">
    <property type="protein sequence ID" value="PKV75963.1"/>
    <property type="molecule type" value="Genomic_DNA"/>
</dbReference>
<reference evidence="1 2" key="1">
    <citation type="submission" date="2017-12" db="EMBL/GenBank/DDBJ databases">
        <title>Genomic Encyclopedia of Type Strains, Phase III (KMG-III): the genomes of soil and plant-associated and newly described type strains.</title>
        <authorList>
            <person name="Whitman W."/>
        </authorList>
    </citation>
    <scope>NUCLEOTIDE SEQUENCE [LARGE SCALE GENOMIC DNA]</scope>
    <source>
        <strain evidence="1 2">LP43</strain>
    </source>
</reference>
<evidence type="ECO:0000313" key="1">
    <source>
        <dbReference type="EMBL" id="PKV75963.1"/>
    </source>
</evidence>
<protein>
    <submittedName>
        <fullName evidence="1">Uncharacterized protein</fullName>
    </submittedName>
</protein>